<dbReference type="Gene3D" id="3.90.190.20">
    <property type="entry name" value="Mur ligase, C-terminal domain"/>
    <property type="match status" value="1"/>
</dbReference>
<dbReference type="KEGG" id="dwu:DVJ83_10685"/>
<dbReference type="PIRSF" id="PIRSF001563">
    <property type="entry name" value="Folylpolyglu_synth"/>
    <property type="match status" value="1"/>
</dbReference>
<evidence type="ECO:0000256" key="1">
    <source>
        <dbReference type="ARBA" id="ARBA00001946"/>
    </source>
</evidence>
<proteinExistence type="inferred from homology"/>
<dbReference type="Gene3D" id="3.40.1190.10">
    <property type="entry name" value="Mur-like, catalytic domain"/>
    <property type="match status" value="1"/>
</dbReference>
<dbReference type="PANTHER" id="PTHR11136:SF0">
    <property type="entry name" value="DIHYDROFOLATE SYNTHETASE-RELATED"/>
    <property type="match status" value="1"/>
</dbReference>
<dbReference type="GO" id="GO:0046872">
    <property type="term" value="F:metal ion binding"/>
    <property type="evidence" value="ECO:0007669"/>
    <property type="project" value="UniProtKB-KW"/>
</dbReference>
<dbReference type="InterPro" id="IPR013221">
    <property type="entry name" value="Mur_ligase_cen"/>
</dbReference>
<dbReference type="PROSITE" id="PS01012">
    <property type="entry name" value="FOLYLPOLYGLU_SYNT_2"/>
    <property type="match status" value="1"/>
</dbReference>
<dbReference type="AlphaFoldDB" id="A0A345IKC6"/>
<evidence type="ECO:0000256" key="2">
    <source>
        <dbReference type="ARBA" id="ARBA00008276"/>
    </source>
</evidence>
<evidence type="ECO:0000256" key="7">
    <source>
        <dbReference type="ARBA" id="ARBA00022840"/>
    </source>
</evidence>
<comment type="cofactor">
    <cofactor evidence="1">
        <name>Mg(2+)</name>
        <dbReference type="ChEBI" id="CHEBI:18420"/>
    </cofactor>
</comment>
<evidence type="ECO:0000313" key="14">
    <source>
        <dbReference type="EMBL" id="AXH00149.1"/>
    </source>
</evidence>
<dbReference type="GO" id="GO:0005524">
    <property type="term" value="F:ATP binding"/>
    <property type="evidence" value="ECO:0007669"/>
    <property type="project" value="UniProtKB-KW"/>
</dbReference>
<evidence type="ECO:0000313" key="15">
    <source>
        <dbReference type="Proteomes" id="UP000253744"/>
    </source>
</evidence>
<dbReference type="SUPFAM" id="SSF53623">
    <property type="entry name" value="MurD-like peptide ligases, catalytic domain"/>
    <property type="match status" value="1"/>
</dbReference>
<evidence type="ECO:0000256" key="11">
    <source>
        <dbReference type="PIRNR" id="PIRNR001563"/>
    </source>
</evidence>
<dbReference type="EMBL" id="CP031158">
    <property type="protein sequence ID" value="AXH00149.1"/>
    <property type="molecule type" value="Genomic_DNA"/>
</dbReference>
<dbReference type="NCBIfam" id="TIGR01499">
    <property type="entry name" value="folC"/>
    <property type="match status" value="1"/>
</dbReference>
<dbReference type="InterPro" id="IPR036565">
    <property type="entry name" value="Mur-like_cat_sf"/>
</dbReference>
<evidence type="ECO:0000256" key="10">
    <source>
        <dbReference type="ARBA" id="ARBA00047493"/>
    </source>
</evidence>
<evidence type="ECO:0000256" key="4">
    <source>
        <dbReference type="ARBA" id="ARBA00022598"/>
    </source>
</evidence>
<gene>
    <name evidence="14" type="ORF">DVJ83_10685</name>
</gene>
<evidence type="ECO:0000259" key="12">
    <source>
        <dbReference type="Pfam" id="PF02875"/>
    </source>
</evidence>
<comment type="catalytic activity">
    <reaction evidence="10">
        <text>(6S)-5,6,7,8-tetrahydrofolyl-(gamma-L-Glu)(n) + L-glutamate + ATP = (6S)-5,6,7,8-tetrahydrofolyl-(gamma-L-Glu)(n+1) + ADP + phosphate + H(+)</text>
        <dbReference type="Rhea" id="RHEA:10580"/>
        <dbReference type="Rhea" id="RHEA-COMP:14738"/>
        <dbReference type="Rhea" id="RHEA-COMP:14740"/>
        <dbReference type="ChEBI" id="CHEBI:15378"/>
        <dbReference type="ChEBI" id="CHEBI:29985"/>
        <dbReference type="ChEBI" id="CHEBI:30616"/>
        <dbReference type="ChEBI" id="CHEBI:43474"/>
        <dbReference type="ChEBI" id="CHEBI:141005"/>
        <dbReference type="ChEBI" id="CHEBI:456216"/>
        <dbReference type="EC" id="6.3.2.17"/>
    </reaction>
</comment>
<dbReference type="InterPro" id="IPR001645">
    <property type="entry name" value="Folylpolyglutamate_synth"/>
</dbReference>
<dbReference type="InterPro" id="IPR004101">
    <property type="entry name" value="Mur_ligase_C"/>
</dbReference>
<dbReference type="EC" id="6.3.2.17" evidence="3"/>
<keyword evidence="4 11" id="KW-0436">Ligase</keyword>
<feature type="domain" description="Mur ligase C-terminal" evidence="12">
    <location>
        <begin position="314"/>
        <end position="425"/>
    </location>
</feature>
<dbReference type="STRING" id="1288484.GCA_000348665_02776"/>
<sequence>MACSRRYAPPVTQGANVEWLFARQRFGVHPGLERVRELLARLGTPQRNFEVVLVGGTNGKGSTSASLEAMLRAGGRRTGLFTSPHLTRLSERFVVGGAELPQGAVAAALDRVRPASEAVEASFFEVITALGCLLFAEAEVDLAVMEVGLGGRLDATNVLDPRLSVITNVALDHTAILGDTPGQIAAEKAGILRAGQSAVTAVAPDVLPILERQGADLWALGRDWAAQTRSLGWDGTEVGVQWPGGGTQLRTPLLGEHGGLNAALAAVAAARLGVPTPAIVQGAAQTRWPGRLEVLPRRGLPRRGLTGQGLTGRGGNRVLLDGAHNPAGARALAQALRPLLAGQGQERLPVIFGAAEDKDLAGVAAELLPLASRVILTRAALSPRAADPARLAALFPGVPLERTETPAQALAALRPEEDLALACGSLYLLGELRPLLLGEQLESHERWQ</sequence>
<keyword evidence="7 11" id="KW-0067">ATP-binding</keyword>
<dbReference type="Pfam" id="PF08245">
    <property type="entry name" value="Mur_ligase_M"/>
    <property type="match status" value="1"/>
</dbReference>
<dbReference type="Pfam" id="PF02875">
    <property type="entry name" value="Mur_ligase_C"/>
    <property type="match status" value="1"/>
</dbReference>
<keyword evidence="5" id="KW-0479">Metal-binding</keyword>
<dbReference type="PANTHER" id="PTHR11136">
    <property type="entry name" value="FOLYLPOLYGLUTAMATE SYNTHASE-RELATED"/>
    <property type="match status" value="1"/>
</dbReference>
<evidence type="ECO:0000256" key="3">
    <source>
        <dbReference type="ARBA" id="ARBA00013025"/>
    </source>
</evidence>
<dbReference type="GO" id="GO:0008841">
    <property type="term" value="F:dihydrofolate synthase activity"/>
    <property type="evidence" value="ECO:0007669"/>
    <property type="project" value="TreeGrafter"/>
</dbReference>
<evidence type="ECO:0000256" key="6">
    <source>
        <dbReference type="ARBA" id="ARBA00022741"/>
    </source>
</evidence>
<dbReference type="Proteomes" id="UP000253744">
    <property type="component" value="Chromosome"/>
</dbReference>
<dbReference type="FunFam" id="3.40.1190.10:FF:000011">
    <property type="entry name" value="Folylpolyglutamate synthase/dihydrofolate synthase"/>
    <property type="match status" value="1"/>
</dbReference>
<dbReference type="InterPro" id="IPR018109">
    <property type="entry name" value="Folylpolyglutamate_synth_CS"/>
</dbReference>
<dbReference type="GO" id="GO:0005737">
    <property type="term" value="C:cytoplasm"/>
    <property type="evidence" value="ECO:0007669"/>
    <property type="project" value="TreeGrafter"/>
</dbReference>
<evidence type="ECO:0000259" key="13">
    <source>
        <dbReference type="Pfam" id="PF08245"/>
    </source>
</evidence>
<name>A0A345IKC6_9DEIO</name>
<reference evidence="14 15" key="1">
    <citation type="submission" date="2018-07" db="EMBL/GenBank/DDBJ databases">
        <title>Complete Genome and Methylome Analysis of Deinococcus wulumuqiensis NEB 479.</title>
        <authorList>
            <person name="Fomenkov A."/>
            <person name="Luyten Y."/>
            <person name="Vincze T."/>
            <person name="Anton B.P."/>
            <person name="Clark T."/>
            <person name="Roberts R.J."/>
            <person name="Morgan R.D."/>
        </authorList>
    </citation>
    <scope>NUCLEOTIDE SEQUENCE [LARGE SCALE GENOMIC DNA]</scope>
    <source>
        <strain evidence="14 15">NEB 479</strain>
    </source>
</reference>
<accession>A0A345IKC6</accession>
<evidence type="ECO:0000256" key="5">
    <source>
        <dbReference type="ARBA" id="ARBA00022723"/>
    </source>
</evidence>
<keyword evidence="6 11" id="KW-0547">Nucleotide-binding</keyword>
<comment type="similarity">
    <text evidence="2 11">Belongs to the folylpolyglutamate synthase family.</text>
</comment>
<protein>
    <recommendedName>
        <fullName evidence="3">tetrahydrofolate synthase</fullName>
        <ecNumber evidence="3">6.3.2.17</ecNumber>
    </recommendedName>
    <alternativeName>
        <fullName evidence="9">Tetrahydrofolylpolyglutamate synthase</fullName>
    </alternativeName>
</protein>
<dbReference type="InterPro" id="IPR036615">
    <property type="entry name" value="Mur_ligase_C_dom_sf"/>
</dbReference>
<evidence type="ECO:0000256" key="8">
    <source>
        <dbReference type="ARBA" id="ARBA00022842"/>
    </source>
</evidence>
<dbReference type="GO" id="GO:0004326">
    <property type="term" value="F:tetrahydrofolylpolyglutamate synthase activity"/>
    <property type="evidence" value="ECO:0007669"/>
    <property type="project" value="UniProtKB-EC"/>
</dbReference>
<keyword evidence="8" id="KW-0460">Magnesium</keyword>
<feature type="domain" description="Mur ligase central" evidence="13">
    <location>
        <begin position="54"/>
        <end position="269"/>
    </location>
</feature>
<evidence type="ECO:0000256" key="9">
    <source>
        <dbReference type="ARBA" id="ARBA00030592"/>
    </source>
</evidence>
<organism evidence="14 15">
    <name type="scientific">Deinococcus wulumuqiensis</name>
    <dbReference type="NCBI Taxonomy" id="980427"/>
    <lineage>
        <taxon>Bacteria</taxon>
        <taxon>Thermotogati</taxon>
        <taxon>Deinococcota</taxon>
        <taxon>Deinococci</taxon>
        <taxon>Deinococcales</taxon>
        <taxon>Deinococcaceae</taxon>
        <taxon>Deinococcus</taxon>
    </lineage>
</organism>
<dbReference type="SUPFAM" id="SSF53244">
    <property type="entry name" value="MurD-like peptide ligases, peptide-binding domain"/>
    <property type="match status" value="1"/>
</dbReference>